<dbReference type="Gene3D" id="1.20.5.4130">
    <property type="match status" value="1"/>
</dbReference>
<dbReference type="GO" id="GO:0051707">
    <property type="term" value="P:response to other organism"/>
    <property type="evidence" value="ECO:0007669"/>
    <property type="project" value="UniProtKB-ARBA"/>
</dbReference>
<dbReference type="Gene3D" id="3.40.50.300">
    <property type="entry name" value="P-loop containing nucleotide triphosphate hydrolases"/>
    <property type="match status" value="1"/>
</dbReference>
<dbReference type="Pfam" id="PF23559">
    <property type="entry name" value="WHD_DRP"/>
    <property type="match status" value="1"/>
</dbReference>
<accession>A0ABD2YND2</accession>
<name>A0ABD2YND2_9GENT</name>
<dbReference type="Gene3D" id="1.10.8.430">
    <property type="entry name" value="Helical domain of apoptotic protease-activating factors"/>
    <property type="match status" value="1"/>
</dbReference>
<dbReference type="GO" id="GO:0005524">
    <property type="term" value="F:ATP binding"/>
    <property type="evidence" value="ECO:0007669"/>
    <property type="project" value="UniProtKB-KW"/>
</dbReference>
<evidence type="ECO:0000259" key="8">
    <source>
        <dbReference type="Pfam" id="PF00931"/>
    </source>
</evidence>
<sequence>METAIDTTVGFLLKNVLQLIKDNYELMSNNDIKVDELTKNIRMLQIFMNQYTEKHYGNPILAELANDIRGLVYEVEDVVETYIVRELLYRSKNFAGKVAYGIGHLINLSNVGETIQKLGEKVKKVYEENKDIGIPVLAGEENERRDAIQENIGKDGEGTDRIIGFQDAADKVIELLMGKKPNPPSASELEQQSNKPESEEHQGQSKQLEVASIVGMLGLGKTTLAKKVLADSRIDYHFFTRIFVAVSDEYKKKEVLLSIASHFDKKIRDQNKSEGELVEIVRDNLKNKYLIVLDDVWTKEAWEDLQGAFPDNSKGSRVLITTRQSFVANFARTNIDPYYLRFMTHEESRELLRIKVFGENNCPTDLQESETGLLAKCGGLPLAIVVTAGILRNDRQNIQWWQDVLRLGADNLVVKDHKKTEKLIRLSYDNLPSQLKPCFLYLGVFPEDMEIPVSKLLWLWVAEGFIQPKANNISLEKIAQHYLVELVDRNLVMVGQRSLNGRIKTCKVHDTLRDFCKKTARQENLFQEIEMTATTISSPCSFRRISCMSSHISTYISKKPSAKIARSFLSFSQEETLLRKDICPSVFIPFKLLRVLDMLSVKLMTGGRFPTKLLDLVLLKYIAISCDFKILPDKMSELLNLQTIIIHTASLILDIKADIWRMPQLRHLHTNTSTLLPNCPPQEQPSPVAIGENLQTLTTISPESLRSEVFERTKNLKKLGIRGNLGTNLVKANGESSLFDSIAQLLFLENLKLCSDDASSKLLALPPAHKFPTRLTRLSLQNTNLDWSHMSTLGKLKYLEVLKLKDNAFKGIHWQTEDGGFPSLKVLYIGATDLKVWKAEGASCFPKLRCLILKHCNKLEAIPAVFQEINSLEMINLECTNDSVVSSARRIVLLQLEMLRQQRDNETSSIKLSIYPPQ</sequence>
<dbReference type="PANTHER" id="PTHR23155">
    <property type="entry name" value="DISEASE RESISTANCE PROTEIN RP"/>
    <property type="match status" value="1"/>
</dbReference>
<keyword evidence="5" id="KW-0611">Plant defense</keyword>
<evidence type="ECO:0000259" key="9">
    <source>
        <dbReference type="Pfam" id="PF18052"/>
    </source>
</evidence>
<feature type="domain" description="NB-ARC" evidence="8">
    <location>
        <begin position="205"/>
        <end position="360"/>
    </location>
</feature>
<evidence type="ECO:0000259" key="10">
    <source>
        <dbReference type="Pfam" id="PF23559"/>
    </source>
</evidence>
<dbReference type="InterPro" id="IPR027417">
    <property type="entry name" value="P-loop_NTPase"/>
</dbReference>
<evidence type="ECO:0000256" key="7">
    <source>
        <dbReference type="SAM" id="MobiDB-lite"/>
    </source>
</evidence>
<proteinExistence type="inferred from homology"/>
<dbReference type="InterPro" id="IPR058922">
    <property type="entry name" value="WHD_DRP"/>
</dbReference>
<dbReference type="Pfam" id="PF00931">
    <property type="entry name" value="NB-ARC"/>
    <property type="match status" value="1"/>
</dbReference>
<evidence type="ECO:0000256" key="2">
    <source>
        <dbReference type="ARBA" id="ARBA00022614"/>
    </source>
</evidence>
<feature type="domain" description="Disease resistance N-terminal" evidence="9">
    <location>
        <begin position="9"/>
        <end position="91"/>
    </location>
</feature>
<evidence type="ECO:0000256" key="6">
    <source>
        <dbReference type="ARBA" id="ARBA00022840"/>
    </source>
</evidence>
<comment type="similarity">
    <text evidence="1">Belongs to the disease resistance NB-LRR family.</text>
</comment>
<evidence type="ECO:0000313" key="11">
    <source>
        <dbReference type="EMBL" id="KAL3507362.1"/>
    </source>
</evidence>
<dbReference type="InterPro" id="IPR036388">
    <property type="entry name" value="WH-like_DNA-bd_sf"/>
</dbReference>
<evidence type="ECO:0000256" key="1">
    <source>
        <dbReference type="ARBA" id="ARBA00008894"/>
    </source>
</evidence>
<feature type="domain" description="Disease resistance protein winged helix" evidence="10">
    <location>
        <begin position="444"/>
        <end position="515"/>
    </location>
</feature>
<keyword evidence="3" id="KW-0677">Repeat</keyword>
<dbReference type="EMBL" id="JBJUIK010000013">
    <property type="protein sequence ID" value="KAL3507362.1"/>
    <property type="molecule type" value="Genomic_DNA"/>
</dbReference>
<evidence type="ECO:0000313" key="12">
    <source>
        <dbReference type="Proteomes" id="UP001630127"/>
    </source>
</evidence>
<keyword evidence="2" id="KW-0433">Leucine-rich repeat</keyword>
<evidence type="ECO:0000256" key="3">
    <source>
        <dbReference type="ARBA" id="ARBA00022737"/>
    </source>
</evidence>
<organism evidence="11 12">
    <name type="scientific">Cinchona calisaya</name>
    <dbReference type="NCBI Taxonomy" id="153742"/>
    <lineage>
        <taxon>Eukaryota</taxon>
        <taxon>Viridiplantae</taxon>
        <taxon>Streptophyta</taxon>
        <taxon>Embryophyta</taxon>
        <taxon>Tracheophyta</taxon>
        <taxon>Spermatophyta</taxon>
        <taxon>Magnoliopsida</taxon>
        <taxon>eudicotyledons</taxon>
        <taxon>Gunneridae</taxon>
        <taxon>Pentapetalae</taxon>
        <taxon>asterids</taxon>
        <taxon>lamiids</taxon>
        <taxon>Gentianales</taxon>
        <taxon>Rubiaceae</taxon>
        <taxon>Cinchonoideae</taxon>
        <taxon>Cinchoneae</taxon>
        <taxon>Cinchona</taxon>
    </lineage>
</organism>
<dbReference type="InterPro" id="IPR032675">
    <property type="entry name" value="LRR_dom_sf"/>
</dbReference>
<evidence type="ECO:0000256" key="4">
    <source>
        <dbReference type="ARBA" id="ARBA00022741"/>
    </source>
</evidence>
<dbReference type="Gene3D" id="3.80.10.10">
    <property type="entry name" value="Ribonuclease Inhibitor"/>
    <property type="match status" value="2"/>
</dbReference>
<dbReference type="SUPFAM" id="SSF52058">
    <property type="entry name" value="L domain-like"/>
    <property type="match status" value="1"/>
</dbReference>
<dbReference type="SUPFAM" id="SSF52540">
    <property type="entry name" value="P-loop containing nucleoside triphosphate hydrolases"/>
    <property type="match status" value="1"/>
</dbReference>
<keyword evidence="4" id="KW-0547">Nucleotide-binding</keyword>
<dbReference type="Proteomes" id="UP001630127">
    <property type="component" value="Unassembled WGS sequence"/>
</dbReference>
<keyword evidence="6" id="KW-0067">ATP-binding</keyword>
<evidence type="ECO:0000256" key="5">
    <source>
        <dbReference type="ARBA" id="ARBA00022821"/>
    </source>
</evidence>
<comment type="caution">
    <text evidence="11">The sequence shown here is derived from an EMBL/GenBank/DDBJ whole genome shotgun (WGS) entry which is preliminary data.</text>
</comment>
<gene>
    <name evidence="11" type="ORF">ACH5RR_032744</name>
</gene>
<dbReference type="InterPro" id="IPR041118">
    <property type="entry name" value="Rx_N"/>
</dbReference>
<dbReference type="Pfam" id="PF18052">
    <property type="entry name" value="Rx_N"/>
    <property type="match status" value="1"/>
</dbReference>
<keyword evidence="12" id="KW-1185">Reference proteome</keyword>
<dbReference type="AlphaFoldDB" id="A0ABD2YND2"/>
<dbReference type="PANTHER" id="PTHR23155:SF1193">
    <property type="entry name" value="DISEASE RESISTANCE PROTEIN RPP13-RELATED"/>
    <property type="match status" value="1"/>
</dbReference>
<dbReference type="GO" id="GO:0006952">
    <property type="term" value="P:defense response"/>
    <property type="evidence" value="ECO:0007669"/>
    <property type="project" value="UniProtKB-KW"/>
</dbReference>
<feature type="region of interest" description="Disordered" evidence="7">
    <location>
        <begin position="180"/>
        <end position="206"/>
    </location>
</feature>
<dbReference type="FunFam" id="1.10.10.10:FF:000322">
    <property type="entry name" value="Probable disease resistance protein At1g63360"/>
    <property type="match status" value="1"/>
</dbReference>
<reference evidence="11 12" key="1">
    <citation type="submission" date="2024-11" db="EMBL/GenBank/DDBJ databases">
        <title>A near-complete genome assembly of Cinchona calisaya.</title>
        <authorList>
            <person name="Lian D.C."/>
            <person name="Zhao X.W."/>
            <person name="Wei L."/>
        </authorList>
    </citation>
    <scope>NUCLEOTIDE SEQUENCE [LARGE SCALE GENOMIC DNA]</scope>
    <source>
        <tissue evidence="11">Nenye</tissue>
    </source>
</reference>
<dbReference type="InterPro" id="IPR044974">
    <property type="entry name" value="Disease_R_plants"/>
</dbReference>
<dbReference type="InterPro" id="IPR042197">
    <property type="entry name" value="Apaf_helical"/>
</dbReference>
<dbReference type="InterPro" id="IPR002182">
    <property type="entry name" value="NB-ARC"/>
</dbReference>
<dbReference type="PRINTS" id="PR00364">
    <property type="entry name" value="DISEASERSIST"/>
</dbReference>
<protein>
    <submittedName>
        <fullName evidence="11">Uncharacterized protein</fullName>
    </submittedName>
</protein>
<dbReference type="Gene3D" id="1.10.10.10">
    <property type="entry name" value="Winged helix-like DNA-binding domain superfamily/Winged helix DNA-binding domain"/>
    <property type="match status" value="1"/>
</dbReference>